<accession>A0AA40FDT2</accession>
<name>A0AA40FDT2_9HYME</name>
<proteinExistence type="predicted"/>
<dbReference type="Proteomes" id="UP001177670">
    <property type="component" value="Unassembled WGS sequence"/>
</dbReference>
<dbReference type="EMBL" id="JAHYIQ010000058">
    <property type="protein sequence ID" value="KAK1116974.1"/>
    <property type="molecule type" value="Genomic_DNA"/>
</dbReference>
<evidence type="ECO:0000313" key="3">
    <source>
        <dbReference type="Proteomes" id="UP001177670"/>
    </source>
</evidence>
<comment type="caution">
    <text evidence="2">The sequence shown here is derived from an EMBL/GenBank/DDBJ whole genome shotgun (WGS) entry which is preliminary data.</text>
</comment>
<feature type="region of interest" description="Disordered" evidence="1">
    <location>
        <begin position="80"/>
        <end position="99"/>
    </location>
</feature>
<protein>
    <submittedName>
        <fullName evidence="2">Uncharacterized protein</fullName>
    </submittedName>
</protein>
<feature type="region of interest" description="Disordered" evidence="1">
    <location>
        <begin position="17"/>
        <end position="51"/>
    </location>
</feature>
<reference evidence="2" key="1">
    <citation type="submission" date="2021-10" db="EMBL/GenBank/DDBJ databases">
        <title>Melipona bicolor Genome sequencing and assembly.</title>
        <authorList>
            <person name="Araujo N.S."/>
            <person name="Arias M.C."/>
        </authorList>
    </citation>
    <scope>NUCLEOTIDE SEQUENCE</scope>
    <source>
        <strain evidence="2">USP_2M_L1-L4_2017</strain>
        <tissue evidence="2">Whole body</tissue>
    </source>
</reference>
<feature type="compositionally biased region" description="Polar residues" evidence="1">
    <location>
        <begin position="17"/>
        <end position="27"/>
    </location>
</feature>
<evidence type="ECO:0000313" key="2">
    <source>
        <dbReference type="EMBL" id="KAK1116974.1"/>
    </source>
</evidence>
<organism evidence="2 3">
    <name type="scientific">Melipona bicolor</name>
    <dbReference type="NCBI Taxonomy" id="60889"/>
    <lineage>
        <taxon>Eukaryota</taxon>
        <taxon>Metazoa</taxon>
        <taxon>Ecdysozoa</taxon>
        <taxon>Arthropoda</taxon>
        <taxon>Hexapoda</taxon>
        <taxon>Insecta</taxon>
        <taxon>Pterygota</taxon>
        <taxon>Neoptera</taxon>
        <taxon>Endopterygota</taxon>
        <taxon>Hymenoptera</taxon>
        <taxon>Apocrita</taxon>
        <taxon>Aculeata</taxon>
        <taxon>Apoidea</taxon>
        <taxon>Anthophila</taxon>
        <taxon>Apidae</taxon>
        <taxon>Melipona</taxon>
    </lineage>
</organism>
<dbReference type="AlphaFoldDB" id="A0AA40FDT2"/>
<keyword evidence="3" id="KW-1185">Reference proteome</keyword>
<evidence type="ECO:0000256" key="1">
    <source>
        <dbReference type="SAM" id="MobiDB-lite"/>
    </source>
</evidence>
<gene>
    <name evidence="2" type="ORF">K0M31_017126</name>
</gene>
<sequence length="99" mass="11232">MKLTSARSNNTCENTIFSEAEISTTEPPSVDKHFLPNPSNDHFSLDKEDPPEGPVLTHINTTWCGPYIIRVLQCRRRVKKKRKGHSASKRILLTRFSGP</sequence>